<sequence>MSVSRNKIIDASVKLFSELGYHRTSMDDIAKEANVAKGTLYYHFTGKGELFETIVTEGFQLLRNQIREVLDENQSPDNQIRSIVRKHCELFLQYSELVHILSNEITNGIETEVLTRIVALKNEYVAFLADILRQGHADGELNPLHYELAAASMLGMIESATMYVIRRRDSGEATAELLHETIDAFVLPALLKTR</sequence>
<dbReference type="PROSITE" id="PS50977">
    <property type="entry name" value="HTH_TETR_2"/>
    <property type="match status" value="1"/>
</dbReference>
<evidence type="ECO:0000313" key="4">
    <source>
        <dbReference type="EMBL" id="MFC5404621.1"/>
    </source>
</evidence>
<proteinExistence type="predicted"/>
<evidence type="ECO:0000259" key="3">
    <source>
        <dbReference type="PROSITE" id="PS50977"/>
    </source>
</evidence>
<comment type="caution">
    <text evidence="4">The sequence shown here is derived from an EMBL/GenBank/DDBJ whole genome shotgun (WGS) entry which is preliminary data.</text>
</comment>
<dbReference type="PRINTS" id="PR00455">
    <property type="entry name" value="HTHTETR"/>
</dbReference>
<dbReference type="InterPro" id="IPR023772">
    <property type="entry name" value="DNA-bd_HTH_TetR-type_CS"/>
</dbReference>
<protein>
    <submittedName>
        <fullName evidence="4">TetR/AcrR family transcriptional regulator</fullName>
    </submittedName>
</protein>
<dbReference type="InterPro" id="IPR036271">
    <property type="entry name" value="Tet_transcr_reg_TetR-rel_C_sf"/>
</dbReference>
<dbReference type="EMBL" id="JBHSMI010000028">
    <property type="protein sequence ID" value="MFC5404621.1"/>
    <property type="molecule type" value="Genomic_DNA"/>
</dbReference>
<dbReference type="Pfam" id="PF00440">
    <property type="entry name" value="TetR_N"/>
    <property type="match status" value="1"/>
</dbReference>
<dbReference type="SUPFAM" id="SSF46689">
    <property type="entry name" value="Homeodomain-like"/>
    <property type="match status" value="1"/>
</dbReference>
<dbReference type="Gene3D" id="1.10.357.10">
    <property type="entry name" value="Tetracycline Repressor, domain 2"/>
    <property type="match status" value="1"/>
</dbReference>
<organism evidence="4 5">
    <name type="scientific">Cohnella soli</name>
    <dbReference type="NCBI Taxonomy" id="425005"/>
    <lineage>
        <taxon>Bacteria</taxon>
        <taxon>Bacillati</taxon>
        <taxon>Bacillota</taxon>
        <taxon>Bacilli</taxon>
        <taxon>Bacillales</taxon>
        <taxon>Paenibacillaceae</taxon>
        <taxon>Cohnella</taxon>
    </lineage>
</organism>
<dbReference type="PANTHER" id="PTHR30055">
    <property type="entry name" value="HTH-TYPE TRANSCRIPTIONAL REGULATOR RUTR"/>
    <property type="match status" value="1"/>
</dbReference>
<reference evidence="5" key="1">
    <citation type="journal article" date="2019" name="Int. J. Syst. Evol. Microbiol.">
        <title>The Global Catalogue of Microorganisms (GCM) 10K type strain sequencing project: providing services to taxonomists for standard genome sequencing and annotation.</title>
        <authorList>
            <consortium name="The Broad Institute Genomics Platform"/>
            <consortium name="The Broad Institute Genome Sequencing Center for Infectious Disease"/>
            <person name="Wu L."/>
            <person name="Ma J."/>
        </authorList>
    </citation>
    <scope>NUCLEOTIDE SEQUENCE [LARGE SCALE GENOMIC DNA]</scope>
    <source>
        <strain evidence="5">CGMCC 1.18575</strain>
    </source>
</reference>
<dbReference type="Pfam" id="PF17932">
    <property type="entry name" value="TetR_C_24"/>
    <property type="match status" value="1"/>
</dbReference>
<evidence type="ECO:0000256" key="2">
    <source>
        <dbReference type="PROSITE-ProRule" id="PRU00335"/>
    </source>
</evidence>
<dbReference type="PROSITE" id="PS01081">
    <property type="entry name" value="HTH_TETR_1"/>
    <property type="match status" value="1"/>
</dbReference>
<dbReference type="InterPro" id="IPR009057">
    <property type="entry name" value="Homeodomain-like_sf"/>
</dbReference>
<evidence type="ECO:0000256" key="1">
    <source>
        <dbReference type="ARBA" id="ARBA00023125"/>
    </source>
</evidence>
<dbReference type="InterPro" id="IPR041490">
    <property type="entry name" value="KstR2_TetR_C"/>
</dbReference>
<accession>A0ABW0HTT4</accession>
<feature type="DNA-binding region" description="H-T-H motif" evidence="2">
    <location>
        <begin position="25"/>
        <end position="44"/>
    </location>
</feature>
<dbReference type="Gene3D" id="1.10.10.60">
    <property type="entry name" value="Homeodomain-like"/>
    <property type="match status" value="1"/>
</dbReference>
<dbReference type="InterPro" id="IPR050109">
    <property type="entry name" value="HTH-type_TetR-like_transc_reg"/>
</dbReference>
<keyword evidence="5" id="KW-1185">Reference proteome</keyword>
<dbReference type="PANTHER" id="PTHR30055:SF226">
    <property type="entry name" value="HTH-TYPE TRANSCRIPTIONAL REGULATOR PKSA"/>
    <property type="match status" value="1"/>
</dbReference>
<keyword evidence="1 2" id="KW-0238">DNA-binding</keyword>
<evidence type="ECO:0000313" key="5">
    <source>
        <dbReference type="Proteomes" id="UP001596113"/>
    </source>
</evidence>
<dbReference type="InterPro" id="IPR001647">
    <property type="entry name" value="HTH_TetR"/>
</dbReference>
<name>A0ABW0HTT4_9BACL</name>
<feature type="domain" description="HTH tetR-type" evidence="3">
    <location>
        <begin position="2"/>
        <end position="62"/>
    </location>
</feature>
<dbReference type="Proteomes" id="UP001596113">
    <property type="component" value="Unassembled WGS sequence"/>
</dbReference>
<gene>
    <name evidence="4" type="ORF">ACFPOF_17940</name>
</gene>
<dbReference type="RefSeq" id="WP_378135074.1">
    <property type="nucleotide sequence ID" value="NZ_JBHSMI010000028.1"/>
</dbReference>
<dbReference type="SUPFAM" id="SSF48498">
    <property type="entry name" value="Tetracyclin repressor-like, C-terminal domain"/>
    <property type="match status" value="1"/>
</dbReference>